<dbReference type="EMBL" id="JARSBN010000010">
    <property type="protein sequence ID" value="MDG4717200.1"/>
    <property type="molecule type" value="Genomic_DNA"/>
</dbReference>
<dbReference type="RefSeq" id="WP_278006623.1">
    <property type="nucleotide sequence ID" value="NZ_JARSBN010000010.1"/>
</dbReference>
<dbReference type="Gene3D" id="2.40.160.60">
    <property type="entry name" value="Outer membrane protein transport protein (OMPP1/FadL/TodX)"/>
    <property type="match status" value="1"/>
</dbReference>
<keyword evidence="1" id="KW-0732">Signal</keyword>
<evidence type="ECO:0008006" key="4">
    <source>
        <dbReference type="Google" id="ProtNLM"/>
    </source>
</evidence>
<gene>
    <name evidence="2" type="ORF">P7122_15035</name>
</gene>
<feature type="signal peptide" evidence="1">
    <location>
        <begin position="1"/>
        <end position="21"/>
    </location>
</feature>
<comment type="caution">
    <text evidence="2">The sequence shown here is derived from an EMBL/GenBank/DDBJ whole genome shotgun (WGS) entry which is preliminary data.</text>
</comment>
<organism evidence="2 3">
    <name type="scientific">Winogradskyella marincola</name>
    <dbReference type="NCBI Taxonomy" id="3037795"/>
    <lineage>
        <taxon>Bacteria</taxon>
        <taxon>Pseudomonadati</taxon>
        <taxon>Bacteroidota</taxon>
        <taxon>Flavobacteriia</taxon>
        <taxon>Flavobacteriales</taxon>
        <taxon>Flavobacteriaceae</taxon>
        <taxon>Winogradskyella</taxon>
    </lineage>
</organism>
<sequence length="411" mass="45718">MKKIKSSILVIGLVFSVAIYSQTNNLTSSPYSLFGLGVESSISTGRNSAMGNSGIALDASNGFNLYNPAAFASMVEDNFVLEFGVTAEMVNISNSDINESRNTYNFSNISIGYSRAKYGIGLTLNPATNIGYELIGLENNVEGSNDIFYTNVTGSGGINEMRLDYGYKLTDKLNLGAKLSYLFGKVEETESIVASTNYLEIYEESFYSGVRFGLGAQYNLLDTHKFGVTLDFPTSLGATKNSLVIKYNLESSSTLEDTTDERINSFDLPLQLGLGYSAKFNNLLFTTDYNKRFWSSTNQTDAIGDYVNQDIFSLGASYKKNPQSRNYFERVDYRIGFNYNSGYLKIDDTKIDSFNTSLGLGLPIGKNSSLNFSYTYSNKGTTEDILVQERSNMFNINLTLSDLWFQKRKYH</sequence>
<accession>A0ABT6G585</accession>
<dbReference type="SUPFAM" id="SSF56935">
    <property type="entry name" value="Porins"/>
    <property type="match status" value="1"/>
</dbReference>
<evidence type="ECO:0000256" key="1">
    <source>
        <dbReference type="SAM" id="SignalP"/>
    </source>
</evidence>
<protein>
    <recommendedName>
        <fullName evidence="4">Long-chain fatty acid transport protein</fullName>
    </recommendedName>
</protein>
<keyword evidence="3" id="KW-1185">Reference proteome</keyword>
<name>A0ABT6G585_9FLAO</name>
<dbReference type="Proteomes" id="UP001529085">
    <property type="component" value="Unassembled WGS sequence"/>
</dbReference>
<feature type="chain" id="PRO_5046312435" description="Long-chain fatty acid transport protein" evidence="1">
    <location>
        <begin position="22"/>
        <end position="411"/>
    </location>
</feature>
<proteinExistence type="predicted"/>
<evidence type="ECO:0000313" key="2">
    <source>
        <dbReference type="EMBL" id="MDG4717200.1"/>
    </source>
</evidence>
<evidence type="ECO:0000313" key="3">
    <source>
        <dbReference type="Proteomes" id="UP001529085"/>
    </source>
</evidence>
<reference evidence="2 3" key="1">
    <citation type="submission" date="2023-03" db="EMBL/GenBank/DDBJ databases">
        <title>Strain YYF002 represents a novel species in the genus Winogradskyella isolated from seawater.</title>
        <authorList>
            <person name="Fu Z.-Y."/>
        </authorList>
    </citation>
    <scope>NUCLEOTIDE SEQUENCE [LARGE SCALE GENOMIC DNA]</scope>
    <source>
        <strain evidence="2 3">YYF002</strain>
    </source>
</reference>